<organism evidence="2">
    <name type="scientific">Diabrotica virgifera virgifera</name>
    <name type="common">western corn rootworm</name>
    <dbReference type="NCBI Taxonomy" id="50390"/>
    <lineage>
        <taxon>Eukaryota</taxon>
        <taxon>Metazoa</taxon>
        <taxon>Ecdysozoa</taxon>
        <taxon>Arthropoda</taxon>
        <taxon>Hexapoda</taxon>
        <taxon>Insecta</taxon>
        <taxon>Pterygota</taxon>
        <taxon>Neoptera</taxon>
        <taxon>Endopterygota</taxon>
        <taxon>Coleoptera</taxon>
        <taxon>Polyphaga</taxon>
        <taxon>Cucujiformia</taxon>
        <taxon>Chrysomeloidea</taxon>
        <taxon>Chrysomelidae</taxon>
        <taxon>Galerucinae</taxon>
        <taxon>Diabroticina</taxon>
        <taxon>Diabroticites</taxon>
        <taxon>Diabrotica</taxon>
    </lineage>
</organism>
<protein>
    <submittedName>
        <fullName evidence="2">Uncharacterized protein LOC114346079</fullName>
    </submittedName>
</protein>
<name>A0A6P7H9U6_DIAVI</name>
<proteinExistence type="predicted"/>
<dbReference type="InParanoid" id="A0A6P7H9U6"/>
<feature type="compositionally biased region" description="Basic and acidic residues" evidence="1">
    <location>
        <begin position="64"/>
        <end position="77"/>
    </location>
</feature>
<sequence>MHPIHRGRQVDYGQCLLLPDRKGNVMHLGVSMHYQELVVGIEVLQLDQTFFEKQMPTLPNSAKNNKEESFKASKKDNVISSDSEEESFRGTKKNNVIGSSEEETSRQTEKNYVIIPDSEEKISREVEKNNAIISDSEEDTFRETDENMSLDRKESIEPSYRTSKFNDACTSREVTQIILSSSEEETDDVIGVSDDELLSKTKPKVTQIILSSSEEDSDDIIEDSDGESVHKTKMKRPTLLEMFKKEPKIQSKIEPKTEPKIEVLSSEFFEVKYRGFFNLVDFTISIFTLFINFSH</sequence>
<gene>
    <name evidence="2" type="primary">LOC114346079</name>
</gene>
<feature type="region of interest" description="Disordered" evidence="1">
    <location>
        <begin position="56"/>
        <end position="108"/>
    </location>
</feature>
<reference evidence="2" key="1">
    <citation type="submission" date="2025-08" db="UniProtKB">
        <authorList>
            <consortium name="RefSeq"/>
        </authorList>
    </citation>
    <scope>IDENTIFICATION</scope>
    <source>
        <tissue evidence="2">Whole insect</tissue>
    </source>
</reference>
<evidence type="ECO:0000313" key="2">
    <source>
        <dbReference type="RefSeq" id="XP_028152670.1"/>
    </source>
</evidence>
<dbReference type="RefSeq" id="XP_028152670.1">
    <property type="nucleotide sequence ID" value="XM_028296869.1"/>
</dbReference>
<evidence type="ECO:0000256" key="1">
    <source>
        <dbReference type="SAM" id="MobiDB-lite"/>
    </source>
</evidence>
<accession>A0A6P7H9U6</accession>
<dbReference type="AlphaFoldDB" id="A0A6P7H9U6"/>